<sequence length="187" mass="20308">MKKITFLSLALLSGLSLGTIAQAHGYGGPRPAFEEVDADGNGEITQDEMRALGETRRAARFDDADTDGDGFLTAAELTQASQANFEARSARMIERMDADGDGQISRDEMDARMERRGERFHRGDDDDDRGHHGGRMGDHDERAERGGHHGGAGRGIGGWAFNRADADGNGSLDATEWDSMGQRRGRD</sequence>
<protein>
    <submittedName>
        <fullName evidence="6">Ca2+-binding protein, EF-hand superfamily</fullName>
    </submittedName>
</protein>
<dbReference type="EMBL" id="FNPX01000008">
    <property type="protein sequence ID" value="SDZ23833.1"/>
    <property type="molecule type" value="Genomic_DNA"/>
</dbReference>
<dbReference type="AlphaFoldDB" id="A0A1H3RE43"/>
<keyword evidence="2" id="KW-0677">Repeat</keyword>
<feature type="chain" id="PRO_5011462040" evidence="4">
    <location>
        <begin position="24"/>
        <end position="187"/>
    </location>
</feature>
<dbReference type="Pfam" id="PF13499">
    <property type="entry name" value="EF-hand_7"/>
    <property type="match status" value="1"/>
</dbReference>
<dbReference type="PANTHER" id="PTHR10891">
    <property type="entry name" value="EF-HAND CALCIUM-BINDING DOMAIN CONTAINING PROTEIN"/>
    <property type="match status" value="1"/>
</dbReference>
<dbReference type="SUPFAM" id="SSF47473">
    <property type="entry name" value="EF-hand"/>
    <property type="match status" value="1"/>
</dbReference>
<evidence type="ECO:0000256" key="3">
    <source>
        <dbReference type="SAM" id="MobiDB-lite"/>
    </source>
</evidence>
<dbReference type="Gene3D" id="1.10.238.10">
    <property type="entry name" value="EF-hand"/>
    <property type="match status" value="2"/>
</dbReference>
<organism evidence="6 7">
    <name type="scientific">Jannaschia faecimaris</name>
    <dbReference type="NCBI Taxonomy" id="1244108"/>
    <lineage>
        <taxon>Bacteria</taxon>
        <taxon>Pseudomonadati</taxon>
        <taxon>Pseudomonadota</taxon>
        <taxon>Alphaproteobacteria</taxon>
        <taxon>Rhodobacterales</taxon>
        <taxon>Roseobacteraceae</taxon>
        <taxon>Jannaschia</taxon>
    </lineage>
</organism>
<feature type="signal peptide" evidence="4">
    <location>
        <begin position="1"/>
        <end position="23"/>
    </location>
</feature>
<feature type="compositionally biased region" description="Basic and acidic residues" evidence="3">
    <location>
        <begin position="112"/>
        <end position="147"/>
    </location>
</feature>
<proteinExistence type="predicted"/>
<dbReference type="InterPro" id="IPR039647">
    <property type="entry name" value="EF_hand_pair_protein_CML-like"/>
</dbReference>
<keyword evidence="4" id="KW-0732">Signal</keyword>
<feature type="compositionally biased region" description="Gly residues" evidence="3">
    <location>
        <begin position="149"/>
        <end position="158"/>
    </location>
</feature>
<dbReference type="Proteomes" id="UP000198914">
    <property type="component" value="Unassembled WGS sequence"/>
</dbReference>
<evidence type="ECO:0000256" key="2">
    <source>
        <dbReference type="ARBA" id="ARBA00022737"/>
    </source>
</evidence>
<dbReference type="InterPro" id="IPR011992">
    <property type="entry name" value="EF-hand-dom_pair"/>
</dbReference>
<dbReference type="SMART" id="SM00054">
    <property type="entry name" value="EFh"/>
    <property type="match status" value="4"/>
</dbReference>
<feature type="domain" description="EF-hand" evidence="5">
    <location>
        <begin position="32"/>
        <end position="59"/>
    </location>
</feature>
<dbReference type="STRING" id="1244108.SAMN05444004_10877"/>
<accession>A0A1H3RE43</accession>
<dbReference type="GO" id="GO:0005509">
    <property type="term" value="F:calcium ion binding"/>
    <property type="evidence" value="ECO:0007669"/>
    <property type="project" value="InterPro"/>
</dbReference>
<keyword evidence="7" id="KW-1185">Reference proteome</keyword>
<name>A0A1H3RE43_9RHOB</name>
<evidence type="ECO:0000313" key="6">
    <source>
        <dbReference type="EMBL" id="SDZ23833.1"/>
    </source>
</evidence>
<feature type="domain" description="EF-hand" evidence="5">
    <location>
        <begin position="160"/>
        <end position="187"/>
    </location>
</feature>
<evidence type="ECO:0000259" key="5">
    <source>
        <dbReference type="PROSITE" id="PS50222"/>
    </source>
</evidence>
<evidence type="ECO:0000313" key="7">
    <source>
        <dbReference type="Proteomes" id="UP000198914"/>
    </source>
</evidence>
<dbReference type="PROSITE" id="PS00018">
    <property type="entry name" value="EF_HAND_1"/>
    <property type="match status" value="2"/>
</dbReference>
<dbReference type="Pfam" id="PF13202">
    <property type="entry name" value="EF-hand_5"/>
    <property type="match status" value="2"/>
</dbReference>
<dbReference type="PROSITE" id="PS50222">
    <property type="entry name" value="EF_HAND_2"/>
    <property type="match status" value="3"/>
</dbReference>
<feature type="domain" description="EF-hand" evidence="5">
    <location>
        <begin position="84"/>
        <end position="119"/>
    </location>
</feature>
<evidence type="ECO:0000256" key="1">
    <source>
        <dbReference type="ARBA" id="ARBA00022723"/>
    </source>
</evidence>
<keyword evidence="1" id="KW-0479">Metal-binding</keyword>
<evidence type="ECO:0000256" key="4">
    <source>
        <dbReference type="SAM" id="SignalP"/>
    </source>
</evidence>
<gene>
    <name evidence="6" type="ORF">SAMN05444004_10877</name>
</gene>
<dbReference type="RefSeq" id="WP_170831424.1">
    <property type="nucleotide sequence ID" value="NZ_FNPX01000008.1"/>
</dbReference>
<dbReference type="CDD" id="cd00051">
    <property type="entry name" value="EFh"/>
    <property type="match status" value="1"/>
</dbReference>
<feature type="region of interest" description="Disordered" evidence="3">
    <location>
        <begin position="112"/>
        <end position="187"/>
    </location>
</feature>
<dbReference type="InterPro" id="IPR002048">
    <property type="entry name" value="EF_hand_dom"/>
</dbReference>
<reference evidence="7" key="1">
    <citation type="submission" date="2016-10" db="EMBL/GenBank/DDBJ databases">
        <authorList>
            <person name="Varghese N."/>
            <person name="Submissions S."/>
        </authorList>
    </citation>
    <scope>NUCLEOTIDE SEQUENCE [LARGE SCALE GENOMIC DNA]</scope>
    <source>
        <strain evidence="7">DSM 100420</strain>
    </source>
</reference>
<dbReference type="InterPro" id="IPR018247">
    <property type="entry name" value="EF_Hand_1_Ca_BS"/>
</dbReference>